<dbReference type="AlphaFoldDB" id="A0A4R5W581"/>
<dbReference type="InterPro" id="IPR011810">
    <property type="entry name" value="Cya_phycin_syn"/>
</dbReference>
<dbReference type="PROSITE" id="PS50975">
    <property type="entry name" value="ATP_GRASP"/>
    <property type="match status" value="1"/>
</dbReference>
<dbReference type="GO" id="GO:0071160">
    <property type="term" value="F:cyanophycin synthetase activity (L-aspartate-adding)"/>
    <property type="evidence" value="ECO:0007669"/>
    <property type="project" value="UniProtKB-EC"/>
</dbReference>
<gene>
    <name evidence="6" type="primary">cphA</name>
    <name evidence="6" type="ORF">E2I14_01325</name>
</gene>
<dbReference type="GO" id="GO:0046872">
    <property type="term" value="F:metal ion binding"/>
    <property type="evidence" value="ECO:0007669"/>
    <property type="project" value="InterPro"/>
</dbReference>
<dbReference type="Pfam" id="PF18921">
    <property type="entry name" value="Cyanophycin_syn"/>
    <property type="match status" value="1"/>
</dbReference>
<evidence type="ECO:0000256" key="4">
    <source>
        <dbReference type="PROSITE-ProRule" id="PRU00409"/>
    </source>
</evidence>
<name>A0A4R5W581_9BURK</name>
<dbReference type="InterPro" id="IPR011761">
    <property type="entry name" value="ATP-grasp"/>
</dbReference>
<dbReference type="OrthoDB" id="9803907at2"/>
<evidence type="ECO:0000256" key="3">
    <source>
        <dbReference type="ARBA" id="ARBA00022840"/>
    </source>
</evidence>
<feature type="domain" description="ATP-grasp" evidence="5">
    <location>
        <begin position="225"/>
        <end position="478"/>
    </location>
</feature>
<keyword evidence="7" id="KW-1185">Reference proteome</keyword>
<dbReference type="EC" id="6.3.2.29" evidence="6"/>
<evidence type="ECO:0000313" key="6">
    <source>
        <dbReference type="EMBL" id="TDK68218.1"/>
    </source>
</evidence>
<dbReference type="InterPro" id="IPR044019">
    <property type="entry name" value="Cyanophycin_syn_N"/>
</dbReference>
<evidence type="ECO:0000256" key="1">
    <source>
        <dbReference type="ARBA" id="ARBA00022598"/>
    </source>
</evidence>
<comment type="caution">
    <text evidence="6">The sequence shown here is derived from an EMBL/GenBank/DDBJ whole genome shotgun (WGS) entry which is preliminary data.</text>
</comment>
<dbReference type="NCBIfam" id="NF010623">
    <property type="entry name" value="PRK14016.1"/>
    <property type="match status" value="1"/>
</dbReference>
<dbReference type="Proteomes" id="UP000294829">
    <property type="component" value="Unassembled WGS sequence"/>
</dbReference>
<evidence type="ECO:0000259" key="5">
    <source>
        <dbReference type="PROSITE" id="PS50975"/>
    </source>
</evidence>
<dbReference type="EC" id="6.3.2.30" evidence="6"/>
<dbReference type="SUPFAM" id="SSF56059">
    <property type="entry name" value="Glutathione synthetase ATP-binding domain-like"/>
    <property type="match status" value="1"/>
</dbReference>
<sequence>MTNKKDIKFVRVTYLRGPNIWTYRPVIEAWVDIGELEQFPSNLLPGLTDRLTTWLPSLIEHRCGVGERGGFIERLREGTWAAHILEHIVLELQNLAGMRTGFGKTRKAAEPSLYKMAFRTRQEEVGRAALEIGRELLLAAIDDTPFDLATKVEELRDLADSLCLGPSTAHIVDAATSRSIPWMRLNDGNLVQLGYGNTQRRIWTAETDQTSAIAESISSDKDLTKSLLKSCGVPVPDGTLVHSAEEAWEAAQDVGLPVVLKPYDGNHGRGVSLDLKTEADVIAAFKLADRKGDGSAVIVEQFIPGNEHRVLVVGKKVVAVAAGEAAWVTGDGKANIIELVDDQINSDPRRGTTEEFPLNALGPQNGAEIILELERQGFTAYDIPPKDHRVLIQRNGNVAFDVTDNIHPSIAAVATLAARVVGLDVAGVDLVVEDISKPLHSQRGAIIEVNAGPGLLSHLKPASGKPRPIGTAIIEHLFPSDANGRVPIIGVAGASGSTLISRLIAHLIQVSGKHVGLACSSGIFLDQRQIDANNGINWTAGQRLLINRSIEAAVFETSNRMILTEGLVYDKCAVGVVSEIDEKTELKNLSDLYITDADKLFNVVRTQIDVVLPSGVAVLNADNPTIVELAELCDGKVIFYGKNSASDVIANHRAEGERVVFLRDNCIVLALGKEETALLPLSSLKPVKAAQPENVMAAVAAAWALSISPDLIEAGLRTFESTPKKTPY</sequence>
<keyword evidence="2 4" id="KW-0547">Nucleotide-binding</keyword>
<dbReference type="NCBIfam" id="TIGR02068">
    <property type="entry name" value="cya_phycin_syn"/>
    <property type="match status" value="1"/>
</dbReference>
<dbReference type="PANTHER" id="PTHR23135">
    <property type="entry name" value="MUR LIGASE FAMILY MEMBER"/>
    <property type="match status" value="1"/>
</dbReference>
<accession>A0A4R5W581</accession>
<dbReference type="InterPro" id="IPR013815">
    <property type="entry name" value="ATP_grasp_subdomain_1"/>
</dbReference>
<dbReference type="Pfam" id="PF13549">
    <property type="entry name" value="ATP-grasp_5"/>
    <property type="match status" value="1"/>
</dbReference>
<dbReference type="GO" id="GO:0005524">
    <property type="term" value="F:ATP binding"/>
    <property type="evidence" value="ECO:0007669"/>
    <property type="project" value="UniProtKB-UniRule"/>
</dbReference>
<dbReference type="RefSeq" id="WP_133324669.1">
    <property type="nucleotide sequence ID" value="NZ_SMYL01000001.1"/>
</dbReference>
<keyword evidence="1 6" id="KW-0436">Ligase</keyword>
<proteinExistence type="predicted"/>
<evidence type="ECO:0000313" key="7">
    <source>
        <dbReference type="Proteomes" id="UP000294829"/>
    </source>
</evidence>
<dbReference type="EMBL" id="SMYL01000001">
    <property type="protein sequence ID" value="TDK68218.1"/>
    <property type="molecule type" value="Genomic_DNA"/>
</dbReference>
<dbReference type="Gene3D" id="3.40.1190.10">
    <property type="entry name" value="Mur-like, catalytic domain"/>
    <property type="match status" value="1"/>
</dbReference>
<organism evidence="6 7">
    <name type="scientific">Sapientia aquatica</name>
    <dbReference type="NCBI Taxonomy" id="1549640"/>
    <lineage>
        <taxon>Bacteria</taxon>
        <taxon>Pseudomonadati</taxon>
        <taxon>Pseudomonadota</taxon>
        <taxon>Betaproteobacteria</taxon>
        <taxon>Burkholderiales</taxon>
        <taxon>Oxalobacteraceae</taxon>
        <taxon>Sapientia</taxon>
    </lineage>
</organism>
<dbReference type="PANTHER" id="PTHR23135:SF18">
    <property type="entry name" value="CYANOPHYCIN SYNTHETASE"/>
    <property type="match status" value="1"/>
</dbReference>
<protein>
    <submittedName>
        <fullName evidence="6">Cyanophycin synthetase</fullName>
        <ecNumber evidence="6">6.3.2.29</ecNumber>
        <ecNumber evidence="6">6.3.2.30</ecNumber>
    </submittedName>
</protein>
<evidence type="ECO:0000256" key="2">
    <source>
        <dbReference type="ARBA" id="ARBA00022741"/>
    </source>
</evidence>
<keyword evidence="3 4" id="KW-0067">ATP-binding</keyword>
<dbReference type="SUPFAM" id="SSF53623">
    <property type="entry name" value="MurD-like peptide ligases, catalytic domain"/>
    <property type="match status" value="1"/>
</dbReference>
<dbReference type="InterPro" id="IPR036565">
    <property type="entry name" value="Mur-like_cat_sf"/>
</dbReference>
<dbReference type="Gene3D" id="3.30.470.20">
    <property type="entry name" value="ATP-grasp fold, B domain"/>
    <property type="match status" value="1"/>
</dbReference>
<dbReference type="Gene3D" id="3.30.1490.20">
    <property type="entry name" value="ATP-grasp fold, A domain"/>
    <property type="match status" value="1"/>
</dbReference>
<reference evidence="6 7" key="1">
    <citation type="submission" date="2019-03" db="EMBL/GenBank/DDBJ databases">
        <title>Sapientia aquatica gen. nov., sp. nov., isolated from a crater lake.</title>
        <authorList>
            <person name="Felfoldi T."/>
            <person name="Szabo A."/>
            <person name="Toth E."/>
            <person name="Schumann P."/>
            <person name="Keki Z."/>
            <person name="Marialigeti K."/>
            <person name="Mathe I."/>
        </authorList>
    </citation>
    <scope>NUCLEOTIDE SEQUENCE [LARGE SCALE GENOMIC DNA]</scope>
    <source>
        <strain evidence="6 7">SA-152</strain>
    </source>
</reference>
<dbReference type="GO" id="GO:0071161">
    <property type="term" value="F:cyanophycin synthetase activity (L-arginine-adding)"/>
    <property type="evidence" value="ECO:0007669"/>
    <property type="project" value="UniProtKB-EC"/>
</dbReference>